<comment type="caution">
    <text evidence="3">The sequence shown here is derived from an EMBL/GenBank/DDBJ whole genome shotgun (WGS) entry which is preliminary data.</text>
</comment>
<feature type="compositionally biased region" description="Basic and acidic residues" evidence="1">
    <location>
        <begin position="313"/>
        <end position="325"/>
    </location>
</feature>
<accession>A0AA36HVC0</accession>
<protein>
    <recommendedName>
        <fullName evidence="5">Transmembrane protein</fullName>
    </recommendedName>
</protein>
<keyword evidence="4" id="KW-1185">Reference proteome</keyword>
<name>A0AA36HVC0_9DINO</name>
<dbReference type="EMBL" id="CAUJNA010000356">
    <property type="protein sequence ID" value="CAJ1376013.1"/>
    <property type="molecule type" value="Genomic_DNA"/>
</dbReference>
<keyword evidence="2" id="KW-0812">Transmembrane</keyword>
<reference evidence="3" key="1">
    <citation type="submission" date="2023-08" db="EMBL/GenBank/DDBJ databases">
        <authorList>
            <person name="Chen Y."/>
            <person name="Shah S."/>
            <person name="Dougan E. K."/>
            <person name="Thang M."/>
            <person name="Chan C."/>
        </authorList>
    </citation>
    <scope>NUCLEOTIDE SEQUENCE</scope>
</reference>
<feature type="compositionally biased region" description="Basic residues" evidence="1">
    <location>
        <begin position="372"/>
        <end position="385"/>
    </location>
</feature>
<organism evidence="3 4">
    <name type="scientific">Effrenium voratum</name>
    <dbReference type="NCBI Taxonomy" id="2562239"/>
    <lineage>
        <taxon>Eukaryota</taxon>
        <taxon>Sar</taxon>
        <taxon>Alveolata</taxon>
        <taxon>Dinophyceae</taxon>
        <taxon>Suessiales</taxon>
        <taxon>Symbiodiniaceae</taxon>
        <taxon>Effrenium</taxon>
    </lineage>
</organism>
<evidence type="ECO:0000313" key="3">
    <source>
        <dbReference type="EMBL" id="CAJ1376013.1"/>
    </source>
</evidence>
<keyword evidence="2" id="KW-1133">Transmembrane helix</keyword>
<feature type="region of interest" description="Disordered" evidence="1">
    <location>
        <begin position="170"/>
        <end position="212"/>
    </location>
</feature>
<feature type="region of interest" description="Disordered" evidence="1">
    <location>
        <begin position="1"/>
        <end position="22"/>
    </location>
</feature>
<keyword evidence="2" id="KW-0472">Membrane</keyword>
<feature type="compositionally biased region" description="Basic and acidic residues" evidence="1">
    <location>
        <begin position="170"/>
        <end position="191"/>
    </location>
</feature>
<feature type="compositionally biased region" description="Low complexity" evidence="1">
    <location>
        <begin position="288"/>
        <end position="299"/>
    </location>
</feature>
<dbReference type="Proteomes" id="UP001178507">
    <property type="component" value="Unassembled WGS sequence"/>
</dbReference>
<gene>
    <name evidence="3" type="ORF">EVOR1521_LOCUS5180</name>
</gene>
<sequence>MTPCRHSHPTSKARNGSRLTRAFRDRDVTMSRMRRLVFPALCLQVANTLPMARKEPFQASITSRGAVDGGEAPAEHLHSASQVSVKASKAEGLLRSTRSSSLLSLSARIKSNISGGTLALTLLILIAVGMALGICAPLAVSYYYEELAPAPWLRDLREDVSGLRADLRQRAEEMRRRRSEPPEEPRKRERSASASKRRASRKAQAKPTFEDDIADLSTSDDWMGLKAPEDKATISYIKLPPTMHDGVADKRQISSAEDSPSLDPRLLQSPGASSDSIVYAGAKRISDESTTATEGSSSEFRGEFPNLSSLSRRGRELESESKELKASSSKRAVSFDSKVEVKDVGPRVIGNSERRKCRSTSRNQKDAESSRRSPRSKRAGHHRSRSPSSEARSRR</sequence>
<evidence type="ECO:0000313" key="4">
    <source>
        <dbReference type="Proteomes" id="UP001178507"/>
    </source>
</evidence>
<evidence type="ECO:0000256" key="1">
    <source>
        <dbReference type="SAM" id="MobiDB-lite"/>
    </source>
</evidence>
<feature type="compositionally biased region" description="Low complexity" evidence="1">
    <location>
        <begin position="386"/>
        <end position="395"/>
    </location>
</feature>
<evidence type="ECO:0008006" key="5">
    <source>
        <dbReference type="Google" id="ProtNLM"/>
    </source>
</evidence>
<evidence type="ECO:0000256" key="2">
    <source>
        <dbReference type="SAM" id="Phobius"/>
    </source>
</evidence>
<dbReference type="AlphaFoldDB" id="A0AA36HVC0"/>
<feature type="transmembrane region" description="Helical" evidence="2">
    <location>
        <begin position="118"/>
        <end position="144"/>
    </location>
</feature>
<feature type="compositionally biased region" description="Basic residues" evidence="1">
    <location>
        <begin position="1"/>
        <end position="11"/>
    </location>
</feature>
<feature type="region of interest" description="Disordered" evidence="1">
    <location>
        <begin position="242"/>
        <end position="395"/>
    </location>
</feature>
<feature type="compositionally biased region" description="Basic residues" evidence="1">
    <location>
        <begin position="195"/>
        <end position="204"/>
    </location>
</feature>
<proteinExistence type="predicted"/>